<sequence length="57" mass="6548">MNLVCIFLLIWALVKLNSLKDTKPKFLLILCFIFLLGSIFHFMSELMSELASVINKS</sequence>
<evidence type="ECO:0000313" key="3">
    <source>
        <dbReference type="Proteomes" id="UP000041827"/>
    </source>
</evidence>
<keyword evidence="1" id="KW-0812">Transmembrane</keyword>
<keyword evidence="1" id="KW-1133">Transmembrane helix</keyword>
<evidence type="ECO:0000256" key="1">
    <source>
        <dbReference type="SAM" id="Phobius"/>
    </source>
</evidence>
<evidence type="ECO:0000313" key="2">
    <source>
        <dbReference type="EMBL" id="CKB06039.1"/>
    </source>
</evidence>
<gene>
    <name evidence="2" type="ORF">ERS021757_01453</name>
</gene>
<reference evidence="3" key="1">
    <citation type="submission" date="2015-03" db="EMBL/GenBank/DDBJ databases">
        <authorList>
            <consortium name="Pathogen Informatics"/>
        </authorList>
    </citation>
    <scope>NUCLEOTIDE SEQUENCE [LARGE SCALE GENOMIC DNA]</scope>
    <source>
        <strain evidence="3">SMRU2248</strain>
    </source>
</reference>
<proteinExistence type="predicted"/>
<accession>A0A0T8UB61</accession>
<feature type="transmembrane region" description="Helical" evidence="1">
    <location>
        <begin position="26"/>
        <end position="43"/>
    </location>
</feature>
<dbReference type="EMBL" id="CMJT01000013">
    <property type="protein sequence ID" value="CKB06039.1"/>
    <property type="molecule type" value="Genomic_DNA"/>
</dbReference>
<keyword evidence="1" id="KW-0472">Membrane</keyword>
<dbReference type="Proteomes" id="UP000041827">
    <property type="component" value="Unassembled WGS sequence"/>
</dbReference>
<organism evidence="2 3">
    <name type="scientific">Streptococcus pseudopneumoniae</name>
    <dbReference type="NCBI Taxonomy" id="257758"/>
    <lineage>
        <taxon>Bacteria</taxon>
        <taxon>Bacillati</taxon>
        <taxon>Bacillota</taxon>
        <taxon>Bacilli</taxon>
        <taxon>Lactobacillales</taxon>
        <taxon>Streptococcaceae</taxon>
        <taxon>Streptococcus</taxon>
    </lineage>
</organism>
<protein>
    <submittedName>
        <fullName evidence="2">Uncharacterized protein</fullName>
    </submittedName>
</protein>
<name>A0A0T8UB61_9STRE</name>
<dbReference type="AlphaFoldDB" id="A0A0T8UB61"/>